<dbReference type="GO" id="GO:0070062">
    <property type="term" value="C:extracellular exosome"/>
    <property type="evidence" value="ECO:0007669"/>
    <property type="project" value="TreeGrafter"/>
</dbReference>
<sequence length="709" mass="78199">MEHTPSLSLLLLILFHRCLCDAVCGEAEEIQGGEVMYPTSRTNGSVLEYRCPPNSYAHPVSQRVCQPDGTWSPLKNAFESAQRPSCINYTCPGSIVFENGWHHPRRNKYNIGDVITFHCESGHRLFGSASRTCLPNGVWSGRTAVCDPEDSLCPWPAIPIGGRRQGRDFRPGKAVTFTCLRKLVLRGSPRRVCQLSGQWSGEEPRCESRYTYDNVTSVAEQLDLAEEIISYAHRGIDIYFALHRAGSGGAENLQASGEFMAAIMNQAIRLSQRVKFAAVAFTSTAQLVSALTKDPGEVEDAWEQMQNMNSLAPRGTNLGAALGQVLSLISTELLQKKARKQIVILITSERHNVGLDPAGVSARIKAAVPDSDQNLDIYALGVGNAHKEQLEQIATKKPGTQRSFYLQSYRDLEAIAEQMESVGKAHGCGVRGVGQRPSPERVYRGETAAEKQWPWQVYVSITDKHMYGAGASIIAPSWVLTAAHNVWDEDAGRAMAPWQISVAAGQATAPKKGSLAVGQIIVHEEYKGLQDFNFDIALLKLSQPLVFSDKIRPVCLPCSAETNSILDLPEAGWEERCQYQDRILTGYGGDDEEREIRGTITGWGKTNKQQREKKLQQAEVVIQSRLRCQESLKNFTTNMFCAVGEKHQDACQGDSGGPFVVKWKQHWIQIGIVSHGSSDKCDGTSLGVYTSVPQLMGWIKQKVTELGFE</sequence>
<feature type="disulfide bond" evidence="18">
    <location>
        <begin position="119"/>
        <end position="146"/>
    </location>
</feature>
<feature type="domain" description="Sushi" evidence="22">
    <location>
        <begin position="22"/>
        <end position="88"/>
    </location>
</feature>
<evidence type="ECO:0000256" key="8">
    <source>
        <dbReference type="ARBA" id="ARBA00022670"/>
    </source>
</evidence>
<evidence type="ECO:0000256" key="13">
    <source>
        <dbReference type="ARBA" id="ARBA00022859"/>
    </source>
</evidence>
<dbReference type="GO" id="GO:0006508">
    <property type="term" value="P:proteolysis"/>
    <property type="evidence" value="ECO:0007669"/>
    <property type="project" value="UniProtKB-KW"/>
</dbReference>
<dbReference type="CDD" id="cd00190">
    <property type="entry name" value="Tryp_SPc"/>
    <property type="match status" value="1"/>
</dbReference>
<dbReference type="SMART" id="SM00327">
    <property type="entry name" value="VWA"/>
    <property type="match status" value="1"/>
</dbReference>
<evidence type="ECO:0000256" key="1">
    <source>
        <dbReference type="ARBA" id="ARBA00001936"/>
    </source>
</evidence>
<dbReference type="Ensembl" id="ENSPCET00000015316.1">
    <property type="protein sequence ID" value="ENSPCEP00000014785.1"/>
    <property type="gene ID" value="ENSPCEG00000011710.1"/>
</dbReference>
<dbReference type="SUPFAM" id="SSF57535">
    <property type="entry name" value="Complement control module/SCR domain"/>
    <property type="match status" value="3"/>
</dbReference>
<dbReference type="InterPro" id="IPR002035">
    <property type="entry name" value="VWF_A"/>
</dbReference>
<dbReference type="PRINTS" id="PR00722">
    <property type="entry name" value="CHYMOTRYPSIN"/>
</dbReference>
<dbReference type="InterPro" id="IPR000436">
    <property type="entry name" value="Sushi_SCR_CCP_dom"/>
</dbReference>
<dbReference type="InterPro" id="IPR001314">
    <property type="entry name" value="Peptidase_S1A"/>
</dbReference>
<dbReference type="InterPro" id="IPR033116">
    <property type="entry name" value="TRYPSIN_SER"/>
</dbReference>
<keyword evidence="6" id="KW-0399">Innate immunity</keyword>
<evidence type="ECO:0000259" key="22">
    <source>
        <dbReference type="PROSITE" id="PS50923"/>
    </source>
</evidence>
<dbReference type="FunFam" id="2.40.10.10:FF:000054">
    <property type="entry name" value="Complement C1r subcomponent"/>
    <property type="match status" value="1"/>
</dbReference>
<keyword evidence="8" id="KW-0645">Protease</keyword>
<evidence type="ECO:0000259" key="20">
    <source>
        <dbReference type="PROSITE" id="PS50234"/>
    </source>
</evidence>
<dbReference type="InterPro" id="IPR009003">
    <property type="entry name" value="Peptidase_S1_PA"/>
</dbReference>
<dbReference type="Proteomes" id="UP000694393">
    <property type="component" value="Unplaced"/>
</dbReference>
<evidence type="ECO:0000256" key="7">
    <source>
        <dbReference type="ARBA" id="ARBA00022659"/>
    </source>
</evidence>
<dbReference type="Pfam" id="PF00092">
    <property type="entry name" value="VWA"/>
    <property type="match status" value="1"/>
</dbReference>
<evidence type="ECO:0000256" key="10">
    <source>
        <dbReference type="ARBA" id="ARBA00022737"/>
    </source>
</evidence>
<dbReference type="SMART" id="SM00020">
    <property type="entry name" value="Tryp_SPc"/>
    <property type="match status" value="1"/>
</dbReference>
<dbReference type="GO" id="GO:0006956">
    <property type="term" value="P:complement activation"/>
    <property type="evidence" value="ECO:0007669"/>
    <property type="project" value="InterPro"/>
</dbReference>
<feature type="domain" description="Peptidase S1" evidence="21">
    <location>
        <begin position="442"/>
        <end position="704"/>
    </location>
</feature>
<dbReference type="SUPFAM" id="SSF50494">
    <property type="entry name" value="Trypsin-like serine proteases"/>
    <property type="match status" value="1"/>
</dbReference>
<comment type="cofactor">
    <cofactor evidence="1">
        <name>Mn(2+)</name>
        <dbReference type="ChEBI" id="CHEBI:29035"/>
    </cofactor>
</comment>
<dbReference type="SMART" id="SM00032">
    <property type="entry name" value="CCP"/>
    <property type="match status" value="3"/>
</dbReference>
<dbReference type="PANTHER" id="PTHR46393:SF7">
    <property type="entry name" value="COMPLEMENT C2"/>
    <property type="match status" value="1"/>
</dbReference>
<dbReference type="InterPro" id="IPR011360">
    <property type="entry name" value="Compl_C2_B"/>
</dbReference>
<feature type="active site" description="Charge relay system" evidence="17">
    <location>
        <position position="535"/>
    </location>
</feature>
<dbReference type="GO" id="GO:0004252">
    <property type="term" value="F:serine-type endopeptidase activity"/>
    <property type="evidence" value="ECO:0007669"/>
    <property type="project" value="InterPro"/>
</dbReference>
<keyword evidence="10" id="KW-0677">Repeat</keyword>
<feature type="disulfide bond" evidence="18">
    <location>
        <begin position="179"/>
        <end position="206"/>
    </location>
</feature>
<evidence type="ECO:0000256" key="4">
    <source>
        <dbReference type="ARBA" id="ARBA00004613"/>
    </source>
</evidence>
<dbReference type="InterPro" id="IPR001254">
    <property type="entry name" value="Trypsin_dom"/>
</dbReference>
<keyword evidence="12" id="KW-0720">Serine protease</keyword>
<dbReference type="CDD" id="cd01450">
    <property type="entry name" value="vWFA_subfamily_ECM"/>
    <property type="match status" value="1"/>
</dbReference>
<evidence type="ECO:0000256" key="18">
    <source>
        <dbReference type="PROSITE-ProRule" id="PRU00302"/>
    </source>
</evidence>
<evidence type="ECO:0000313" key="24">
    <source>
        <dbReference type="Proteomes" id="UP000694393"/>
    </source>
</evidence>
<feature type="chain" id="PRO_5034042710" description="C3/C5 convertase" evidence="19">
    <location>
        <begin position="21"/>
        <end position="709"/>
    </location>
</feature>
<dbReference type="FunFam" id="2.40.10.10:FF:000068">
    <property type="entry name" value="transmembrane protease serine 2"/>
    <property type="match status" value="1"/>
</dbReference>
<evidence type="ECO:0000256" key="17">
    <source>
        <dbReference type="PIRSR" id="PIRSR001154-1"/>
    </source>
</evidence>
<feature type="domain" description="VWFA" evidence="20">
    <location>
        <begin position="237"/>
        <end position="419"/>
    </location>
</feature>
<dbReference type="Gene3D" id="2.10.70.10">
    <property type="entry name" value="Complement Module, domain 1"/>
    <property type="match status" value="3"/>
</dbReference>
<dbReference type="InterPro" id="IPR043504">
    <property type="entry name" value="Peptidase_S1_PA_chymotrypsin"/>
</dbReference>
<dbReference type="GO" id="GO:0009986">
    <property type="term" value="C:cell surface"/>
    <property type="evidence" value="ECO:0007669"/>
    <property type="project" value="UniProtKB-SubCell"/>
</dbReference>
<reference evidence="23" key="1">
    <citation type="submission" date="2025-08" db="UniProtKB">
        <authorList>
            <consortium name="Ensembl"/>
        </authorList>
    </citation>
    <scope>IDENTIFICATION</scope>
</reference>
<evidence type="ECO:0000256" key="5">
    <source>
        <dbReference type="ARBA" id="ARBA00022525"/>
    </source>
</evidence>
<evidence type="ECO:0000256" key="14">
    <source>
        <dbReference type="ARBA" id="ARBA00023157"/>
    </source>
</evidence>
<evidence type="ECO:0000256" key="19">
    <source>
        <dbReference type="SAM" id="SignalP"/>
    </source>
</evidence>
<keyword evidence="11" id="KW-0378">Hydrolase</keyword>
<dbReference type="PROSITE" id="PS50234">
    <property type="entry name" value="VWFA"/>
    <property type="match status" value="1"/>
</dbReference>
<feature type="active site" description="Charge relay system" evidence="17">
    <location>
        <position position="655"/>
    </location>
</feature>
<dbReference type="Pfam" id="PF00084">
    <property type="entry name" value="Sushi"/>
    <property type="match status" value="3"/>
</dbReference>
<feature type="active site" description="Charge relay system" evidence="17">
    <location>
        <position position="484"/>
    </location>
</feature>
<keyword evidence="7 18" id="KW-0768">Sushi</keyword>
<evidence type="ECO:0000259" key="21">
    <source>
        <dbReference type="PROSITE" id="PS50240"/>
    </source>
</evidence>
<name>A0A8C8S647_9SAUR</name>
<evidence type="ECO:0000256" key="3">
    <source>
        <dbReference type="ARBA" id="ARBA00004241"/>
    </source>
</evidence>
<dbReference type="PROSITE" id="PS50923">
    <property type="entry name" value="SUSHI"/>
    <property type="match status" value="3"/>
</dbReference>
<feature type="signal peptide" evidence="19">
    <location>
        <begin position="1"/>
        <end position="20"/>
    </location>
</feature>
<keyword evidence="5" id="KW-0964">Secreted</keyword>
<dbReference type="PROSITE" id="PS00135">
    <property type="entry name" value="TRYPSIN_SER"/>
    <property type="match status" value="1"/>
</dbReference>
<dbReference type="Pfam" id="PF00089">
    <property type="entry name" value="Trypsin"/>
    <property type="match status" value="2"/>
</dbReference>
<keyword evidence="9 19" id="KW-0732">Signal</keyword>
<dbReference type="InterPro" id="IPR035976">
    <property type="entry name" value="Sushi/SCR/CCP_sf"/>
</dbReference>
<comment type="cofactor">
    <cofactor evidence="2">
        <name>Mg(2+)</name>
        <dbReference type="ChEBI" id="CHEBI:18420"/>
    </cofactor>
</comment>
<dbReference type="PANTHER" id="PTHR46393">
    <property type="entry name" value="SUSHI DOMAIN-CONTAINING PROTEIN"/>
    <property type="match status" value="1"/>
</dbReference>
<evidence type="ECO:0000256" key="15">
    <source>
        <dbReference type="ARBA" id="ARBA00023180"/>
    </source>
</evidence>
<evidence type="ECO:0000256" key="2">
    <source>
        <dbReference type="ARBA" id="ARBA00001946"/>
    </source>
</evidence>
<comment type="caution">
    <text evidence="18">Lacks conserved residue(s) required for the propagation of feature annotation.</text>
</comment>
<keyword evidence="15" id="KW-0325">Glycoprotein</keyword>
<keyword evidence="13" id="KW-0391">Immunity</keyword>
<evidence type="ECO:0000313" key="23">
    <source>
        <dbReference type="Ensembl" id="ENSPCEP00000014785.1"/>
    </source>
</evidence>
<dbReference type="GO" id="GO:0045087">
    <property type="term" value="P:innate immune response"/>
    <property type="evidence" value="ECO:0007669"/>
    <property type="project" value="UniProtKB-KW"/>
</dbReference>
<dbReference type="CDD" id="cd00033">
    <property type="entry name" value="CCP"/>
    <property type="match status" value="3"/>
</dbReference>
<dbReference type="GO" id="GO:0009617">
    <property type="term" value="P:response to bacterium"/>
    <property type="evidence" value="ECO:0007669"/>
    <property type="project" value="TreeGrafter"/>
</dbReference>
<evidence type="ECO:0000256" key="12">
    <source>
        <dbReference type="ARBA" id="ARBA00022825"/>
    </source>
</evidence>
<dbReference type="InterPro" id="IPR036465">
    <property type="entry name" value="vWFA_dom_sf"/>
</dbReference>
<evidence type="ECO:0000256" key="16">
    <source>
        <dbReference type="ARBA" id="ARBA00029636"/>
    </source>
</evidence>
<protein>
    <recommendedName>
        <fullName evidence="16">C3/C5 convertase</fullName>
    </recommendedName>
</protein>
<organism evidence="23 24">
    <name type="scientific">Pelusios castaneus</name>
    <name type="common">West African mud turtle</name>
    <dbReference type="NCBI Taxonomy" id="367368"/>
    <lineage>
        <taxon>Eukaryota</taxon>
        <taxon>Metazoa</taxon>
        <taxon>Chordata</taxon>
        <taxon>Craniata</taxon>
        <taxon>Vertebrata</taxon>
        <taxon>Euteleostomi</taxon>
        <taxon>Archelosauria</taxon>
        <taxon>Testudinata</taxon>
        <taxon>Testudines</taxon>
        <taxon>Pleurodira</taxon>
        <taxon>Pelomedusidae</taxon>
        <taxon>Pelusios</taxon>
    </lineage>
</organism>
<proteinExistence type="predicted"/>
<evidence type="ECO:0000256" key="9">
    <source>
        <dbReference type="ARBA" id="ARBA00022729"/>
    </source>
</evidence>
<dbReference type="PIRSF" id="PIRSF001154">
    <property type="entry name" value="Compl_C2_B"/>
    <property type="match status" value="1"/>
</dbReference>
<dbReference type="AlphaFoldDB" id="A0A8C8S647"/>
<accession>A0A8C8S647</accession>
<dbReference type="SUPFAM" id="SSF53300">
    <property type="entry name" value="vWA-like"/>
    <property type="match status" value="1"/>
</dbReference>
<feature type="domain" description="Sushi" evidence="22">
    <location>
        <begin position="89"/>
        <end position="148"/>
    </location>
</feature>
<dbReference type="PROSITE" id="PS50240">
    <property type="entry name" value="TRYPSIN_DOM"/>
    <property type="match status" value="1"/>
</dbReference>
<feature type="domain" description="Sushi" evidence="22">
    <location>
        <begin position="151"/>
        <end position="208"/>
    </location>
</feature>
<dbReference type="Gene3D" id="3.40.50.410">
    <property type="entry name" value="von Willebrand factor, type A domain"/>
    <property type="match status" value="1"/>
</dbReference>
<keyword evidence="24" id="KW-1185">Reference proteome</keyword>
<keyword evidence="14 18" id="KW-1015">Disulfide bond</keyword>
<dbReference type="Gene3D" id="2.40.10.10">
    <property type="entry name" value="Trypsin-like serine proteases"/>
    <property type="match status" value="2"/>
</dbReference>
<evidence type="ECO:0000256" key="6">
    <source>
        <dbReference type="ARBA" id="ARBA00022588"/>
    </source>
</evidence>
<reference evidence="23" key="2">
    <citation type="submission" date="2025-09" db="UniProtKB">
        <authorList>
            <consortium name="Ensembl"/>
        </authorList>
    </citation>
    <scope>IDENTIFICATION</scope>
</reference>
<comment type="subcellular location">
    <subcellularLocation>
        <location evidence="3">Cell surface</location>
    </subcellularLocation>
    <subcellularLocation>
        <location evidence="4">Secreted</location>
    </subcellularLocation>
</comment>
<evidence type="ECO:0000256" key="11">
    <source>
        <dbReference type="ARBA" id="ARBA00022801"/>
    </source>
</evidence>